<dbReference type="Gene3D" id="3.40.50.300">
    <property type="entry name" value="P-loop containing nucleotide triphosphate hydrolases"/>
    <property type="match status" value="1"/>
</dbReference>
<dbReference type="GO" id="GO:0005524">
    <property type="term" value="F:ATP binding"/>
    <property type="evidence" value="ECO:0007669"/>
    <property type="project" value="UniProtKB-KW"/>
</dbReference>
<dbReference type="CDD" id="cd03214">
    <property type="entry name" value="ABC_Iron-Siderophores_B12_Hemin"/>
    <property type="match status" value="1"/>
</dbReference>
<keyword evidence="1" id="KW-0813">Transport</keyword>
<dbReference type="NCBIfam" id="NF010068">
    <property type="entry name" value="PRK13548.1"/>
    <property type="match status" value="1"/>
</dbReference>
<dbReference type="PROSITE" id="PS00211">
    <property type="entry name" value="ABC_TRANSPORTER_1"/>
    <property type="match status" value="1"/>
</dbReference>
<keyword evidence="7" id="KW-1185">Reference proteome</keyword>
<comment type="caution">
    <text evidence="6">The sequence shown here is derived from an EMBL/GenBank/DDBJ whole genome shotgun (WGS) entry which is preliminary data.</text>
</comment>
<organism evidence="6 7">
    <name type="scientific">Microbacterium radiodurans</name>
    <dbReference type="NCBI Taxonomy" id="661398"/>
    <lineage>
        <taxon>Bacteria</taxon>
        <taxon>Bacillati</taxon>
        <taxon>Actinomycetota</taxon>
        <taxon>Actinomycetes</taxon>
        <taxon>Micrococcales</taxon>
        <taxon>Microbacteriaceae</taxon>
        <taxon>Microbacterium</taxon>
    </lineage>
</organism>
<dbReference type="PANTHER" id="PTHR42794">
    <property type="entry name" value="HEMIN IMPORT ATP-BINDING PROTEIN HMUV"/>
    <property type="match status" value="1"/>
</dbReference>
<protein>
    <submittedName>
        <fullName evidence="6">Heme ABC transporter ATP-binding protein</fullName>
    </submittedName>
</protein>
<dbReference type="Pfam" id="PF00005">
    <property type="entry name" value="ABC_tran"/>
    <property type="match status" value="1"/>
</dbReference>
<keyword evidence="4" id="KW-1278">Translocase</keyword>
<keyword evidence="3 6" id="KW-0067">ATP-binding</keyword>
<evidence type="ECO:0000256" key="4">
    <source>
        <dbReference type="ARBA" id="ARBA00022967"/>
    </source>
</evidence>
<dbReference type="InterPro" id="IPR003439">
    <property type="entry name" value="ABC_transporter-like_ATP-bd"/>
</dbReference>
<reference evidence="7" key="1">
    <citation type="submission" date="2019-09" db="EMBL/GenBank/DDBJ databases">
        <title>Mumia zhuanghuii sp. nov. isolated from the intestinal contents of plateau pika (Ochotona curzoniae) in the Qinghai-Tibet plateau of China.</title>
        <authorList>
            <person name="Tian Z."/>
        </authorList>
    </citation>
    <scope>NUCLEOTIDE SEQUENCE [LARGE SCALE GENOMIC DNA]</scope>
    <source>
        <strain evidence="7">DSM 25564</strain>
    </source>
</reference>
<accession>A0A5J5ITZ2</accession>
<dbReference type="FunFam" id="3.40.50.300:FF:000134">
    <property type="entry name" value="Iron-enterobactin ABC transporter ATP-binding protein"/>
    <property type="match status" value="1"/>
</dbReference>
<dbReference type="OrthoDB" id="5296765at2"/>
<dbReference type="InterPro" id="IPR003593">
    <property type="entry name" value="AAA+_ATPase"/>
</dbReference>
<evidence type="ECO:0000313" key="6">
    <source>
        <dbReference type="EMBL" id="KAA9089378.1"/>
    </source>
</evidence>
<proteinExistence type="predicted"/>
<evidence type="ECO:0000256" key="2">
    <source>
        <dbReference type="ARBA" id="ARBA00022741"/>
    </source>
</evidence>
<evidence type="ECO:0000256" key="1">
    <source>
        <dbReference type="ARBA" id="ARBA00022448"/>
    </source>
</evidence>
<dbReference type="InterPro" id="IPR027417">
    <property type="entry name" value="P-loop_NTPase"/>
</dbReference>
<feature type="domain" description="ABC transporter" evidence="5">
    <location>
        <begin position="6"/>
        <end position="239"/>
    </location>
</feature>
<dbReference type="InterPro" id="IPR017871">
    <property type="entry name" value="ABC_transporter-like_CS"/>
</dbReference>
<dbReference type="PROSITE" id="PS50893">
    <property type="entry name" value="ABC_TRANSPORTER_2"/>
    <property type="match status" value="1"/>
</dbReference>
<dbReference type="PANTHER" id="PTHR42794:SF1">
    <property type="entry name" value="HEMIN IMPORT ATP-BINDING PROTEIN HMUV"/>
    <property type="match status" value="1"/>
</dbReference>
<dbReference type="EMBL" id="VYRZ01000001">
    <property type="protein sequence ID" value="KAA9089378.1"/>
    <property type="molecule type" value="Genomic_DNA"/>
</dbReference>
<sequence>MSGVAFAVERVGLRLGAANVLEDVSLDIRYGEVLALVGPNGAGKSTLLSVLTRDRVPTSGAVSLDGRPLDAWTSRELSRARSVLLQANAVAFPFTARQVVEMGRTPWVGTAQSDADDRVIAEAVARADVGHLADRAYPSLSGGEQARVSLARVLAQNTAVVLLDEPTAALDLRHQEDVMTLARELTGAGRAVVVVLHDLSLAAAYADRVAVLAAGRLVAHGEPAAVLTAERVADVYDIAVRVISDPDTGRPVILPRRPPV</sequence>
<evidence type="ECO:0000313" key="7">
    <source>
        <dbReference type="Proteomes" id="UP000327039"/>
    </source>
</evidence>
<dbReference type="GO" id="GO:0016887">
    <property type="term" value="F:ATP hydrolysis activity"/>
    <property type="evidence" value="ECO:0007669"/>
    <property type="project" value="InterPro"/>
</dbReference>
<evidence type="ECO:0000256" key="3">
    <source>
        <dbReference type="ARBA" id="ARBA00022840"/>
    </source>
</evidence>
<gene>
    <name evidence="6" type="ORF">F6B42_02515</name>
</gene>
<dbReference type="AlphaFoldDB" id="A0A5J5ITZ2"/>
<dbReference type="RefSeq" id="WP_150418010.1">
    <property type="nucleotide sequence ID" value="NZ_VYRZ01000001.1"/>
</dbReference>
<keyword evidence="2" id="KW-0547">Nucleotide-binding</keyword>
<dbReference type="SMART" id="SM00382">
    <property type="entry name" value="AAA"/>
    <property type="match status" value="1"/>
</dbReference>
<evidence type="ECO:0000259" key="5">
    <source>
        <dbReference type="PROSITE" id="PS50893"/>
    </source>
</evidence>
<name>A0A5J5ITZ2_9MICO</name>
<dbReference type="SUPFAM" id="SSF52540">
    <property type="entry name" value="P-loop containing nucleoside triphosphate hydrolases"/>
    <property type="match status" value="1"/>
</dbReference>
<dbReference type="Proteomes" id="UP000327039">
    <property type="component" value="Unassembled WGS sequence"/>
</dbReference>